<dbReference type="EMBL" id="LHZZ01000516">
    <property type="protein sequence ID" value="KXV75556.1"/>
    <property type="molecule type" value="Genomic_DNA"/>
</dbReference>
<accession>A0A149V628</accession>
<dbReference type="AlphaFoldDB" id="A0A149V628"/>
<proteinExistence type="predicted"/>
<dbReference type="PATRIC" id="fig|178901.15.peg.969"/>
<gene>
    <name evidence="1" type="ORF">AD953_06955</name>
</gene>
<dbReference type="RefSeq" id="WP_061490878.1">
    <property type="nucleotide sequence ID" value="NZ_LHZZ01000516.1"/>
</dbReference>
<name>A0A149V628_9PROT</name>
<dbReference type="Proteomes" id="UP000075538">
    <property type="component" value="Unassembled WGS sequence"/>
</dbReference>
<sequence length="145" mass="15441">MTKISLFTRDQSAMDNGIRVEVGPAGQKFGITTRGLTDGYFDRMFALRRKAAQAVNAGLDQDDLPVMPDNLPPSQEDKIMAQALVECCLLGVDGLEDDAGNPVTFDAFCGLLSQRASQSLLSLAYSAARSVGLAQQAQADSAVKN</sequence>
<evidence type="ECO:0000313" key="2">
    <source>
        <dbReference type="Proteomes" id="UP000075538"/>
    </source>
</evidence>
<evidence type="ECO:0000313" key="1">
    <source>
        <dbReference type="EMBL" id="KXV75556.1"/>
    </source>
</evidence>
<protein>
    <submittedName>
        <fullName evidence="1">Uncharacterized protein</fullName>
    </submittedName>
</protein>
<organism evidence="1 2">
    <name type="scientific">Acetobacter malorum</name>
    <dbReference type="NCBI Taxonomy" id="178901"/>
    <lineage>
        <taxon>Bacteria</taxon>
        <taxon>Pseudomonadati</taxon>
        <taxon>Pseudomonadota</taxon>
        <taxon>Alphaproteobacteria</taxon>
        <taxon>Acetobacterales</taxon>
        <taxon>Acetobacteraceae</taxon>
        <taxon>Acetobacter</taxon>
    </lineage>
</organism>
<comment type="caution">
    <text evidence="1">The sequence shown here is derived from an EMBL/GenBank/DDBJ whole genome shotgun (WGS) entry which is preliminary data.</text>
</comment>
<reference evidence="1 2" key="1">
    <citation type="submission" date="2015-06" db="EMBL/GenBank/DDBJ databases">
        <title>Improved classification and identification of acetic acid bacteria using matrix-assisted laser desorption/ionization time-of-flight mass spectrometry; Gluconobacter nephelii and Gluconobacter uchimurae are later heterotypic synonyms of Gluconobacter japonicus and Gluconobacter oxydans, respectively.</title>
        <authorList>
            <person name="Li L."/>
            <person name="Cleenwerck I."/>
            <person name="De Vuyst L."/>
            <person name="Vandamme P."/>
        </authorList>
    </citation>
    <scope>NUCLEOTIDE SEQUENCE [LARGE SCALE GENOMIC DNA]</scope>
    <source>
        <strain evidence="1 2">LMG 1604</strain>
    </source>
</reference>